<feature type="region of interest" description="Disordered" evidence="1">
    <location>
        <begin position="1"/>
        <end position="30"/>
    </location>
</feature>
<evidence type="ECO:0000256" key="1">
    <source>
        <dbReference type="SAM" id="MobiDB-lite"/>
    </source>
</evidence>
<dbReference type="EMBL" id="AVOT02001930">
    <property type="protein sequence ID" value="MBW0468644.1"/>
    <property type="molecule type" value="Genomic_DNA"/>
</dbReference>
<name>A0A9Q3BMG5_9BASI</name>
<evidence type="ECO:0000313" key="2">
    <source>
        <dbReference type="EMBL" id="MBW0468644.1"/>
    </source>
</evidence>
<sequence>MPQPLPQTPENSTEFNELKASAPESRSEISDMVSSNYLGIEVESLSHESNPDPPILQECEHRLILNIFNLSKPDSFIIAFVSAKPSSSHKPNFKSYESEKTFVPYAPTEEAGEDDAIFSGEVEIISKEQFVSNIAQKSQG</sequence>
<comment type="caution">
    <text evidence="2">The sequence shown here is derived from an EMBL/GenBank/DDBJ whole genome shotgun (WGS) entry which is preliminary data.</text>
</comment>
<dbReference type="AlphaFoldDB" id="A0A9Q3BMG5"/>
<protein>
    <submittedName>
        <fullName evidence="2">Uncharacterized protein</fullName>
    </submittedName>
</protein>
<evidence type="ECO:0000313" key="3">
    <source>
        <dbReference type="Proteomes" id="UP000765509"/>
    </source>
</evidence>
<gene>
    <name evidence="2" type="ORF">O181_008359</name>
</gene>
<keyword evidence="3" id="KW-1185">Reference proteome</keyword>
<proteinExistence type="predicted"/>
<dbReference type="Proteomes" id="UP000765509">
    <property type="component" value="Unassembled WGS sequence"/>
</dbReference>
<reference evidence="2" key="1">
    <citation type="submission" date="2021-03" db="EMBL/GenBank/DDBJ databases">
        <title>Draft genome sequence of rust myrtle Austropuccinia psidii MF-1, a brazilian biotype.</title>
        <authorList>
            <person name="Quecine M.C."/>
            <person name="Pachon D.M.R."/>
            <person name="Bonatelli M.L."/>
            <person name="Correr F.H."/>
            <person name="Franceschini L.M."/>
            <person name="Leite T.F."/>
            <person name="Margarido G.R.A."/>
            <person name="Almeida C.A."/>
            <person name="Ferrarezi J.A."/>
            <person name="Labate C.A."/>
        </authorList>
    </citation>
    <scope>NUCLEOTIDE SEQUENCE</scope>
    <source>
        <strain evidence="2">MF-1</strain>
    </source>
</reference>
<accession>A0A9Q3BMG5</accession>
<organism evidence="2 3">
    <name type="scientific">Austropuccinia psidii MF-1</name>
    <dbReference type="NCBI Taxonomy" id="1389203"/>
    <lineage>
        <taxon>Eukaryota</taxon>
        <taxon>Fungi</taxon>
        <taxon>Dikarya</taxon>
        <taxon>Basidiomycota</taxon>
        <taxon>Pucciniomycotina</taxon>
        <taxon>Pucciniomycetes</taxon>
        <taxon>Pucciniales</taxon>
        <taxon>Sphaerophragmiaceae</taxon>
        <taxon>Austropuccinia</taxon>
    </lineage>
</organism>